<gene>
    <name evidence="1" type="ORF">AVEN_239546_1</name>
</gene>
<dbReference type="Proteomes" id="UP000499080">
    <property type="component" value="Unassembled WGS sequence"/>
</dbReference>
<protein>
    <recommendedName>
        <fullName evidence="3">DDE-1 domain-containing protein</fullName>
    </recommendedName>
</protein>
<dbReference type="EMBL" id="BGPR01002017">
    <property type="protein sequence ID" value="GBM66288.1"/>
    <property type="molecule type" value="Genomic_DNA"/>
</dbReference>
<evidence type="ECO:0008006" key="3">
    <source>
        <dbReference type="Google" id="ProtNLM"/>
    </source>
</evidence>
<reference evidence="1 2" key="1">
    <citation type="journal article" date="2019" name="Sci. Rep.">
        <title>Orb-weaving spider Araneus ventricosus genome elucidates the spidroin gene catalogue.</title>
        <authorList>
            <person name="Kono N."/>
            <person name="Nakamura H."/>
            <person name="Ohtoshi R."/>
            <person name="Moran D.A.P."/>
            <person name="Shinohara A."/>
            <person name="Yoshida Y."/>
            <person name="Fujiwara M."/>
            <person name="Mori M."/>
            <person name="Tomita M."/>
            <person name="Arakawa K."/>
        </authorList>
    </citation>
    <scope>NUCLEOTIDE SEQUENCE [LARGE SCALE GENOMIC DNA]</scope>
</reference>
<keyword evidence="2" id="KW-1185">Reference proteome</keyword>
<name>A0A4Y2HM31_ARAVE</name>
<sequence length="233" mass="26646">MRNDFLLLPAQGQTDVIRYSIMKFFSALRVRMRAEITDPLQNSDSVLQLIKNVTIKDVIYWVSESWDNVTQNCLVKSRKRLWPSLVDSSKVEQAEVNKSEILPLIKCIPSCEDATEHTATEWLSCDTGDNQLYTNEEIVSLVQNEPQDDSDLEETDEAQNFLVSLSEAANALEIALRYIEKSENATSTDVMFMRRWHNIASTSRITSLRQTNLTNFQISSPQKIVNVNVYVMC</sequence>
<proteinExistence type="predicted"/>
<dbReference type="AlphaFoldDB" id="A0A4Y2HM31"/>
<comment type="caution">
    <text evidence="1">The sequence shown here is derived from an EMBL/GenBank/DDBJ whole genome shotgun (WGS) entry which is preliminary data.</text>
</comment>
<accession>A0A4Y2HM31</accession>
<dbReference type="OrthoDB" id="6428588at2759"/>
<organism evidence="1 2">
    <name type="scientific">Araneus ventricosus</name>
    <name type="common">Orbweaver spider</name>
    <name type="synonym">Epeira ventricosa</name>
    <dbReference type="NCBI Taxonomy" id="182803"/>
    <lineage>
        <taxon>Eukaryota</taxon>
        <taxon>Metazoa</taxon>
        <taxon>Ecdysozoa</taxon>
        <taxon>Arthropoda</taxon>
        <taxon>Chelicerata</taxon>
        <taxon>Arachnida</taxon>
        <taxon>Araneae</taxon>
        <taxon>Araneomorphae</taxon>
        <taxon>Entelegynae</taxon>
        <taxon>Araneoidea</taxon>
        <taxon>Araneidae</taxon>
        <taxon>Araneus</taxon>
    </lineage>
</organism>
<evidence type="ECO:0000313" key="2">
    <source>
        <dbReference type="Proteomes" id="UP000499080"/>
    </source>
</evidence>
<evidence type="ECO:0000313" key="1">
    <source>
        <dbReference type="EMBL" id="GBM66288.1"/>
    </source>
</evidence>